<keyword evidence="4" id="KW-0967">Endosome</keyword>
<comment type="similarity">
    <text evidence="2">Belongs to the VPS35L family.</text>
</comment>
<dbReference type="PANTHER" id="PTHR13673">
    <property type="entry name" value="ESOPHAGEAL CANCER ASSOCIATED PROTEIN"/>
    <property type="match status" value="1"/>
</dbReference>
<protein>
    <submittedName>
        <fullName evidence="6">Uncharacterized protein</fullName>
    </submittedName>
</protein>
<keyword evidence="5" id="KW-0653">Protein transport</keyword>
<name>A0AA35VIW9_LACSI</name>
<evidence type="ECO:0000256" key="5">
    <source>
        <dbReference type="ARBA" id="ARBA00022927"/>
    </source>
</evidence>
<keyword evidence="3" id="KW-0813">Transport</keyword>
<sequence length="96" mass="10988">MHGLKDEIMRSWHSDDRVTTLKLSIKVARLLMDTSVAQFYPTIFVLGADIMDMLGDMMTLMQIVYALKPKRKDQQRSTGIFIFDIVDFGQACENKG</sequence>
<evidence type="ECO:0000313" key="7">
    <source>
        <dbReference type="Proteomes" id="UP001177003"/>
    </source>
</evidence>
<dbReference type="PANTHER" id="PTHR13673:SF0">
    <property type="entry name" value="VPS35 ENDOSOMAL PROTEIN-SORTING FACTOR-LIKE"/>
    <property type="match status" value="1"/>
</dbReference>
<accession>A0AA35VIW9</accession>
<dbReference type="GO" id="GO:0005768">
    <property type="term" value="C:endosome"/>
    <property type="evidence" value="ECO:0007669"/>
    <property type="project" value="UniProtKB-SubCell"/>
</dbReference>
<organism evidence="6 7">
    <name type="scientific">Lactuca saligna</name>
    <name type="common">Willowleaf lettuce</name>
    <dbReference type="NCBI Taxonomy" id="75948"/>
    <lineage>
        <taxon>Eukaryota</taxon>
        <taxon>Viridiplantae</taxon>
        <taxon>Streptophyta</taxon>
        <taxon>Embryophyta</taxon>
        <taxon>Tracheophyta</taxon>
        <taxon>Spermatophyta</taxon>
        <taxon>Magnoliopsida</taxon>
        <taxon>eudicotyledons</taxon>
        <taxon>Gunneridae</taxon>
        <taxon>Pentapetalae</taxon>
        <taxon>asterids</taxon>
        <taxon>campanulids</taxon>
        <taxon>Asterales</taxon>
        <taxon>Asteraceae</taxon>
        <taxon>Cichorioideae</taxon>
        <taxon>Cichorieae</taxon>
        <taxon>Lactucinae</taxon>
        <taxon>Lactuca</taxon>
    </lineage>
</organism>
<evidence type="ECO:0000313" key="6">
    <source>
        <dbReference type="EMBL" id="CAI9267100.1"/>
    </source>
</evidence>
<dbReference type="InterPro" id="IPR029705">
    <property type="entry name" value="VPS35L"/>
</dbReference>
<dbReference type="AlphaFoldDB" id="A0AA35VIW9"/>
<proteinExistence type="inferred from homology"/>
<comment type="subcellular location">
    <subcellularLocation>
        <location evidence="1">Endosome</location>
    </subcellularLocation>
</comment>
<dbReference type="GO" id="GO:0015031">
    <property type="term" value="P:protein transport"/>
    <property type="evidence" value="ECO:0007669"/>
    <property type="project" value="UniProtKB-KW"/>
</dbReference>
<dbReference type="Proteomes" id="UP001177003">
    <property type="component" value="Chromosome 1"/>
</dbReference>
<dbReference type="EMBL" id="OX465077">
    <property type="protein sequence ID" value="CAI9267100.1"/>
    <property type="molecule type" value="Genomic_DNA"/>
</dbReference>
<evidence type="ECO:0000256" key="2">
    <source>
        <dbReference type="ARBA" id="ARBA00010704"/>
    </source>
</evidence>
<gene>
    <name evidence="6" type="ORF">LSALG_LOCUS7606</name>
</gene>
<evidence type="ECO:0000256" key="4">
    <source>
        <dbReference type="ARBA" id="ARBA00022753"/>
    </source>
</evidence>
<keyword evidence="7" id="KW-1185">Reference proteome</keyword>
<evidence type="ECO:0000256" key="1">
    <source>
        <dbReference type="ARBA" id="ARBA00004177"/>
    </source>
</evidence>
<dbReference type="GO" id="GO:0032456">
    <property type="term" value="P:endocytic recycling"/>
    <property type="evidence" value="ECO:0007669"/>
    <property type="project" value="InterPro"/>
</dbReference>
<evidence type="ECO:0000256" key="3">
    <source>
        <dbReference type="ARBA" id="ARBA00022448"/>
    </source>
</evidence>
<reference evidence="6" key="1">
    <citation type="submission" date="2023-04" db="EMBL/GenBank/DDBJ databases">
        <authorList>
            <person name="Vijverberg K."/>
            <person name="Xiong W."/>
            <person name="Schranz E."/>
        </authorList>
    </citation>
    <scope>NUCLEOTIDE SEQUENCE</scope>
</reference>